<accession>W4G2Z8</accession>
<dbReference type="SUPFAM" id="SSF53474">
    <property type="entry name" value="alpha/beta-Hydrolases"/>
    <property type="match status" value="1"/>
</dbReference>
<dbReference type="OrthoDB" id="425534at2759"/>
<organism evidence="2">
    <name type="scientific">Aphanomyces astaci</name>
    <name type="common">Crayfish plague agent</name>
    <dbReference type="NCBI Taxonomy" id="112090"/>
    <lineage>
        <taxon>Eukaryota</taxon>
        <taxon>Sar</taxon>
        <taxon>Stramenopiles</taxon>
        <taxon>Oomycota</taxon>
        <taxon>Saprolegniomycetes</taxon>
        <taxon>Saprolegniales</taxon>
        <taxon>Verrucalvaceae</taxon>
        <taxon>Aphanomyces</taxon>
    </lineage>
</organism>
<dbReference type="VEuPathDB" id="FungiDB:H257_11849"/>
<dbReference type="RefSeq" id="XP_009837204.1">
    <property type="nucleotide sequence ID" value="XM_009838902.1"/>
</dbReference>
<evidence type="ECO:0000256" key="1">
    <source>
        <dbReference type="SAM" id="Phobius"/>
    </source>
</evidence>
<name>W4G2Z8_APHAT</name>
<dbReference type="GeneID" id="20813845"/>
<evidence type="ECO:0008006" key="3">
    <source>
        <dbReference type="Google" id="ProtNLM"/>
    </source>
</evidence>
<protein>
    <recommendedName>
        <fullName evidence="3">Peptidase S33 tripeptidyl aminopeptidase-like C-terminal domain-containing protein</fullName>
    </recommendedName>
</protein>
<keyword evidence="1" id="KW-0812">Transmembrane</keyword>
<dbReference type="AlphaFoldDB" id="W4G2Z8"/>
<keyword evidence="1" id="KW-0472">Membrane</keyword>
<dbReference type="STRING" id="112090.W4G2Z8"/>
<evidence type="ECO:0000313" key="2">
    <source>
        <dbReference type="EMBL" id="ETV73328.1"/>
    </source>
</evidence>
<dbReference type="Gene3D" id="3.40.50.1820">
    <property type="entry name" value="alpha/beta hydrolase"/>
    <property type="match status" value="1"/>
</dbReference>
<gene>
    <name evidence="2" type="ORF">H257_11849</name>
</gene>
<proteinExistence type="predicted"/>
<dbReference type="InterPro" id="IPR029058">
    <property type="entry name" value="AB_hydrolase_fold"/>
</dbReference>
<dbReference type="EMBL" id="KI913149">
    <property type="protein sequence ID" value="ETV73328.1"/>
    <property type="molecule type" value="Genomic_DNA"/>
</dbReference>
<feature type="transmembrane region" description="Helical" evidence="1">
    <location>
        <begin position="582"/>
        <end position="605"/>
    </location>
</feature>
<reference evidence="2" key="1">
    <citation type="submission" date="2013-12" db="EMBL/GenBank/DDBJ databases">
        <title>The Genome Sequence of Aphanomyces astaci APO3.</title>
        <authorList>
            <consortium name="The Broad Institute Genomics Platform"/>
            <person name="Russ C."/>
            <person name="Tyler B."/>
            <person name="van West P."/>
            <person name="Dieguez-Uribeondo J."/>
            <person name="Young S.K."/>
            <person name="Zeng Q."/>
            <person name="Gargeya S."/>
            <person name="Fitzgerald M."/>
            <person name="Abouelleil A."/>
            <person name="Alvarado L."/>
            <person name="Chapman S.B."/>
            <person name="Gainer-Dewar J."/>
            <person name="Goldberg J."/>
            <person name="Griggs A."/>
            <person name="Gujja S."/>
            <person name="Hansen M."/>
            <person name="Howarth C."/>
            <person name="Imamovic A."/>
            <person name="Ireland A."/>
            <person name="Larimer J."/>
            <person name="McCowan C."/>
            <person name="Murphy C."/>
            <person name="Pearson M."/>
            <person name="Poon T.W."/>
            <person name="Priest M."/>
            <person name="Roberts A."/>
            <person name="Saif S."/>
            <person name="Shea T."/>
            <person name="Sykes S."/>
            <person name="Wortman J."/>
            <person name="Nusbaum C."/>
            <person name="Birren B."/>
        </authorList>
    </citation>
    <scope>NUCLEOTIDE SEQUENCE [LARGE SCALE GENOMIC DNA]</scope>
    <source>
        <strain evidence="2">APO3</strain>
    </source>
</reference>
<sequence>MSGQLRFDGWYACSESTFDASVNLVAECGKYTLPLCHPGVCSDDTRRTLDVFVKRIRAVNSTNPKILWMLQGGPGYASADLDSWLADMYTLQRGQVTVMTMDHRGVGRSSYLSCPAAQATTSGSPGGRAITPDELPACLANVQHIYGAANAAGFSITSAATDLLTIISATSSPTQEVYMYGVSYGTIWVQRAMLVLPHLFPSLHNIRGFVLDGVVTHSGPHRTVFSDWDVNHGIVATKYFDLCRQNAFCASKFPDRTLYDTTLLLYVKLNAASHACNALVKTNFGDADGLKMLFSEYLQHSTLRVLIPVLVYRLQRCQTADIVVLQTMLNSVQDLMDAPHMGTSFYSELVRNVIGYSDLWELPTPTQAVLQAKFDQNVVASGMVSSLTEYCIYTGATDPACVATDSTYQYNHSISFTYPPDAYFNQTVVVPPQASVLLFNGGLDPQTPLGGAQDTRNLLQTARKLLVEFPYCPHGILGVSLTTNASAPPCGQTILASYVAESGNLGAVDTTCVQTLRPMSFQLSTAFADTLVPGISLGDLYDGTLPPSATAPPSALTTIRPMTTSSPNITTAANTVDTTPPYFVEFAIVSALAVVASFAVGLLVWEVRLRVNRRRLQQHQ</sequence>
<keyword evidence="1" id="KW-1133">Transmembrane helix</keyword>